<name>A0ABQ4YKX9_9ASTR</name>
<comment type="caution">
    <text evidence="1">The sequence shown here is derived from an EMBL/GenBank/DDBJ whole genome shotgun (WGS) entry which is preliminary data.</text>
</comment>
<evidence type="ECO:0000313" key="2">
    <source>
        <dbReference type="Proteomes" id="UP001151760"/>
    </source>
</evidence>
<dbReference type="InterPro" id="IPR011989">
    <property type="entry name" value="ARM-like"/>
</dbReference>
<dbReference type="Proteomes" id="UP001151760">
    <property type="component" value="Unassembled WGS sequence"/>
</dbReference>
<gene>
    <name evidence="1" type="ORF">Tco_0727269</name>
</gene>
<reference evidence="1" key="1">
    <citation type="journal article" date="2022" name="Int. J. Mol. Sci.">
        <title>Draft Genome of Tanacetum Coccineum: Genomic Comparison of Closely Related Tanacetum-Family Plants.</title>
        <authorList>
            <person name="Yamashiro T."/>
            <person name="Shiraishi A."/>
            <person name="Nakayama K."/>
            <person name="Satake H."/>
        </authorList>
    </citation>
    <scope>NUCLEOTIDE SEQUENCE</scope>
</reference>
<dbReference type="EMBL" id="BQNB010010444">
    <property type="protein sequence ID" value="GJS77388.1"/>
    <property type="molecule type" value="Genomic_DNA"/>
</dbReference>
<reference evidence="1" key="2">
    <citation type="submission" date="2022-01" db="EMBL/GenBank/DDBJ databases">
        <authorList>
            <person name="Yamashiro T."/>
            <person name="Shiraishi A."/>
            <person name="Satake H."/>
            <person name="Nakayama K."/>
        </authorList>
    </citation>
    <scope>NUCLEOTIDE SEQUENCE</scope>
</reference>
<protein>
    <submittedName>
        <fullName evidence="1">26S proteasome non-ATPase regulatory subunit 1 homolog A-like protein</fullName>
    </submittedName>
</protein>
<accession>A0ABQ4YKX9</accession>
<sequence>MGDIEVTAHGDRLGLGIKLTHDTKLNNTNSLPEMVNAEGIVDVLIHMLNALDPNNHEFTEYIYDEIKSVLYTDNAVAGEASGISMGLLMVGIACEKASEIRYIYQFYVIGVGAKNFKGFKLSLVWWAYSVPKTGAAITIRYKSEVSNVFTKALPDVVMLPTSELWTWATHFRRLQSDSEGWGCNIMWSFRVTRQLI</sequence>
<evidence type="ECO:0000313" key="1">
    <source>
        <dbReference type="EMBL" id="GJS77388.1"/>
    </source>
</evidence>
<organism evidence="1 2">
    <name type="scientific">Tanacetum coccineum</name>
    <dbReference type="NCBI Taxonomy" id="301880"/>
    <lineage>
        <taxon>Eukaryota</taxon>
        <taxon>Viridiplantae</taxon>
        <taxon>Streptophyta</taxon>
        <taxon>Embryophyta</taxon>
        <taxon>Tracheophyta</taxon>
        <taxon>Spermatophyta</taxon>
        <taxon>Magnoliopsida</taxon>
        <taxon>eudicotyledons</taxon>
        <taxon>Gunneridae</taxon>
        <taxon>Pentapetalae</taxon>
        <taxon>asterids</taxon>
        <taxon>campanulids</taxon>
        <taxon>Asterales</taxon>
        <taxon>Asteraceae</taxon>
        <taxon>Asteroideae</taxon>
        <taxon>Anthemideae</taxon>
        <taxon>Anthemidinae</taxon>
        <taxon>Tanacetum</taxon>
    </lineage>
</organism>
<keyword evidence="2" id="KW-1185">Reference proteome</keyword>
<proteinExistence type="predicted"/>
<dbReference type="Gene3D" id="1.25.10.10">
    <property type="entry name" value="Leucine-rich Repeat Variant"/>
    <property type="match status" value="1"/>
</dbReference>